<comment type="caution">
    <text evidence="2">The sequence shown here is derived from an EMBL/GenBank/DDBJ whole genome shotgun (WGS) entry which is preliminary data.</text>
</comment>
<dbReference type="InterPro" id="IPR052194">
    <property type="entry name" value="MESH1"/>
</dbReference>
<feature type="domain" description="HD/PDEase" evidence="1">
    <location>
        <begin position="26"/>
        <end position="135"/>
    </location>
</feature>
<dbReference type="Proteomes" id="UP000319897">
    <property type="component" value="Unassembled WGS sequence"/>
</dbReference>
<evidence type="ECO:0000259" key="1">
    <source>
        <dbReference type="SMART" id="SM00471"/>
    </source>
</evidence>
<sequence>MTAPALIEKARAFATAAHAGQQRKYTGEPYINHPEEVARIVAEAGGDSAMICAALLHDVVEDCGVLPETILAEFGAEVAELVYWLTDVSTPADGNRAARKALDHAHMANASAAAQTVKLADLISNSRTIIPHGRGFARVYLAEMAAQLAVMHEGDPELHRRAVAIIQGASES</sequence>
<dbReference type="OrthoDB" id="114045at2"/>
<dbReference type="RefSeq" id="WP_140927585.1">
    <property type="nucleotide sequence ID" value="NZ_VFSU01000019.1"/>
</dbReference>
<dbReference type="AlphaFoldDB" id="A0A501XNQ6"/>
<dbReference type="PANTHER" id="PTHR46246">
    <property type="entry name" value="GUANOSINE-3',5'-BIS(DIPHOSPHATE) 3'-PYROPHOSPHOHYDROLASE MESH1"/>
    <property type="match status" value="1"/>
</dbReference>
<accession>A0A501XNQ6</accession>
<gene>
    <name evidence="2" type="ORF">FJQ54_06395</name>
</gene>
<dbReference type="CDD" id="cd00077">
    <property type="entry name" value="HDc"/>
    <property type="match status" value="1"/>
</dbReference>
<dbReference type="InterPro" id="IPR003607">
    <property type="entry name" value="HD/PDEase_dom"/>
</dbReference>
<organism evidence="2 3">
    <name type="scientific">Sandaracinobacter neustonicus</name>
    <dbReference type="NCBI Taxonomy" id="1715348"/>
    <lineage>
        <taxon>Bacteria</taxon>
        <taxon>Pseudomonadati</taxon>
        <taxon>Pseudomonadota</taxon>
        <taxon>Alphaproteobacteria</taxon>
        <taxon>Sphingomonadales</taxon>
        <taxon>Sphingosinicellaceae</taxon>
        <taxon>Sandaracinobacter</taxon>
    </lineage>
</organism>
<dbReference type="SMART" id="SM00471">
    <property type="entry name" value="HDc"/>
    <property type="match status" value="1"/>
</dbReference>
<keyword evidence="3" id="KW-1185">Reference proteome</keyword>
<evidence type="ECO:0000313" key="3">
    <source>
        <dbReference type="Proteomes" id="UP000319897"/>
    </source>
</evidence>
<dbReference type="Pfam" id="PF13328">
    <property type="entry name" value="HD_4"/>
    <property type="match status" value="1"/>
</dbReference>
<proteinExistence type="predicted"/>
<reference evidence="2 3" key="1">
    <citation type="submission" date="2019-06" db="EMBL/GenBank/DDBJ databases">
        <authorList>
            <person name="Lee I."/>
            <person name="Jang G.I."/>
            <person name="Hwang C.Y."/>
        </authorList>
    </citation>
    <scope>NUCLEOTIDE SEQUENCE [LARGE SCALE GENOMIC DNA]</scope>
    <source>
        <strain evidence="2 3">PAMC 28131</strain>
    </source>
</reference>
<protein>
    <submittedName>
        <fullName evidence="2">HD domain-containing protein</fullName>
    </submittedName>
</protein>
<dbReference type="PANTHER" id="PTHR46246:SF1">
    <property type="entry name" value="GUANOSINE-3',5'-BIS(DIPHOSPHATE) 3'-PYROPHOSPHOHYDROLASE MESH1"/>
    <property type="match status" value="1"/>
</dbReference>
<dbReference type="Gene3D" id="1.10.3210.10">
    <property type="entry name" value="Hypothetical protein af1432"/>
    <property type="match status" value="1"/>
</dbReference>
<dbReference type="SUPFAM" id="SSF109604">
    <property type="entry name" value="HD-domain/PDEase-like"/>
    <property type="match status" value="1"/>
</dbReference>
<dbReference type="EMBL" id="VFSU01000019">
    <property type="protein sequence ID" value="TPE62160.1"/>
    <property type="molecule type" value="Genomic_DNA"/>
</dbReference>
<evidence type="ECO:0000313" key="2">
    <source>
        <dbReference type="EMBL" id="TPE62160.1"/>
    </source>
</evidence>
<name>A0A501XNQ6_9SPHN</name>
<dbReference type="GO" id="GO:0008893">
    <property type="term" value="F:guanosine-3',5'-bis(diphosphate) 3'-diphosphatase activity"/>
    <property type="evidence" value="ECO:0007669"/>
    <property type="project" value="TreeGrafter"/>
</dbReference>